<feature type="transmembrane region" description="Helical" evidence="1">
    <location>
        <begin position="81"/>
        <end position="101"/>
    </location>
</feature>
<accession>A0AA44DFP7</accession>
<dbReference type="EMBL" id="JAAXOU010000175">
    <property type="protein sequence ID" value="NKY15440.1"/>
    <property type="molecule type" value="Genomic_DNA"/>
</dbReference>
<keyword evidence="1" id="KW-0812">Transmembrane</keyword>
<comment type="caution">
    <text evidence="2">The sequence shown here is derived from an EMBL/GenBank/DDBJ whole genome shotgun (WGS) entry which is preliminary data.</text>
</comment>
<evidence type="ECO:0000313" key="2">
    <source>
        <dbReference type="EMBL" id="NKY15440.1"/>
    </source>
</evidence>
<name>A0AA44DFP7_STRE0</name>
<protein>
    <submittedName>
        <fullName evidence="2">SdpI family protein</fullName>
    </submittedName>
</protein>
<proteinExistence type="predicted"/>
<feature type="transmembrane region" description="Helical" evidence="1">
    <location>
        <begin position="45"/>
        <end position="69"/>
    </location>
</feature>
<reference evidence="2 3" key="1">
    <citation type="submission" date="2020-04" db="EMBL/GenBank/DDBJ databases">
        <title>MicrobeNet Type strains.</title>
        <authorList>
            <person name="Nicholson A.C."/>
        </authorList>
    </citation>
    <scope>NUCLEOTIDE SEQUENCE [LARGE SCALE GENOMIC DNA]</scope>
    <source>
        <strain evidence="2 3">DSM 40738</strain>
    </source>
</reference>
<evidence type="ECO:0000313" key="3">
    <source>
        <dbReference type="Proteomes" id="UP000570003"/>
    </source>
</evidence>
<keyword evidence="1" id="KW-0472">Membrane</keyword>
<gene>
    <name evidence="2" type="ORF">HGA06_15125</name>
</gene>
<evidence type="ECO:0000256" key="1">
    <source>
        <dbReference type="SAM" id="Phobius"/>
    </source>
</evidence>
<dbReference type="AlphaFoldDB" id="A0AA44DFP7"/>
<keyword evidence="3" id="KW-1185">Reference proteome</keyword>
<dbReference type="Pfam" id="PF13630">
    <property type="entry name" value="SdpI"/>
    <property type="match status" value="1"/>
</dbReference>
<sequence>MALGVAIHCVKSKVASGSIQRNSAIGIRTKATMSSDSAWQAGHVAAAPILTATFLTAYAMGVISLALGLTSTLGDAKNTPVMVIPPGGLVTVLALLVVAAIKANSVARAVGHSGM</sequence>
<organism evidence="2 3">
    <name type="scientific">Streptomyces somaliensis (strain ATCC 33201 / DSM 40738 / JCM 12659 / KCTC 9044 / NCTC 11332 / NRRL B-12077 / IP 733)</name>
    <dbReference type="NCBI Taxonomy" id="1134445"/>
    <lineage>
        <taxon>Bacteria</taxon>
        <taxon>Bacillati</taxon>
        <taxon>Actinomycetota</taxon>
        <taxon>Actinomycetes</taxon>
        <taxon>Kitasatosporales</taxon>
        <taxon>Streptomycetaceae</taxon>
        <taxon>Streptomyces</taxon>
    </lineage>
</organism>
<dbReference type="Proteomes" id="UP000570003">
    <property type="component" value="Unassembled WGS sequence"/>
</dbReference>
<dbReference type="InterPro" id="IPR025962">
    <property type="entry name" value="SdpI/YhfL"/>
</dbReference>
<keyword evidence="1" id="KW-1133">Transmembrane helix</keyword>